<feature type="non-terminal residue" evidence="3">
    <location>
        <position position="50"/>
    </location>
</feature>
<dbReference type="Proteomes" id="UP001558613">
    <property type="component" value="Unassembled WGS sequence"/>
</dbReference>
<organism evidence="3 4">
    <name type="scientific">Cirrhinus molitorella</name>
    <name type="common">mud carp</name>
    <dbReference type="NCBI Taxonomy" id="172907"/>
    <lineage>
        <taxon>Eukaryota</taxon>
        <taxon>Metazoa</taxon>
        <taxon>Chordata</taxon>
        <taxon>Craniata</taxon>
        <taxon>Vertebrata</taxon>
        <taxon>Euteleostomi</taxon>
        <taxon>Actinopterygii</taxon>
        <taxon>Neopterygii</taxon>
        <taxon>Teleostei</taxon>
        <taxon>Ostariophysi</taxon>
        <taxon>Cypriniformes</taxon>
        <taxon>Cyprinidae</taxon>
        <taxon>Labeoninae</taxon>
        <taxon>Labeonini</taxon>
        <taxon>Cirrhinus</taxon>
    </lineage>
</organism>
<evidence type="ECO:0000313" key="4">
    <source>
        <dbReference type="Proteomes" id="UP001558613"/>
    </source>
</evidence>
<sequence>MLSINSQHGYSVARRFLLWLLVPLITARGNDMESPTKIHDADKPPSENQL</sequence>
<keyword evidence="4" id="KW-1185">Reference proteome</keyword>
<accession>A0ABR3MAJ5</accession>
<evidence type="ECO:0000313" key="3">
    <source>
        <dbReference type="EMBL" id="KAL1260969.1"/>
    </source>
</evidence>
<evidence type="ECO:0000256" key="2">
    <source>
        <dbReference type="SAM" id="SignalP"/>
    </source>
</evidence>
<feature type="region of interest" description="Disordered" evidence="1">
    <location>
        <begin position="31"/>
        <end position="50"/>
    </location>
</feature>
<protein>
    <submittedName>
        <fullName evidence="3">Uncharacterized protein</fullName>
    </submittedName>
</protein>
<name>A0ABR3MAJ5_9TELE</name>
<reference evidence="3 4" key="1">
    <citation type="submission" date="2023-09" db="EMBL/GenBank/DDBJ databases">
        <authorList>
            <person name="Wang M."/>
        </authorList>
    </citation>
    <scope>NUCLEOTIDE SEQUENCE [LARGE SCALE GENOMIC DNA]</scope>
    <source>
        <strain evidence="3">GT-2023</strain>
        <tissue evidence="3">Liver</tissue>
    </source>
</reference>
<proteinExistence type="predicted"/>
<gene>
    <name evidence="3" type="ORF">QQF64_008796</name>
</gene>
<keyword evidence="2" id="KW-0732">Signal</keyword>
<feature type="chain" id="PRO_5047522606" evidence="2">
    <location>
        <begin position="30"/>
        <end position="50"/>
    </location>
</feature>
<comment type="caution">
    <text evidence="3">The sequence shown here is derived from an EMBL/GenBank/DDBJ whole genome shotgun (WGS) entry which is preliminary data.</text>
</comment>
<evidence type="ECO:0000256" key="1">
    <source>
        <dbReference type="SAM" id="MobiDB-lite"/>
    </source>
</evidence>
<feature type="signal peptide" evidence="2">
    <location>
        <begin position="1"/>
        <end position="29"/>
    </location>
</feature>
<dbReference type="EMBL" id="JAYMGO010000015">
    <property type="protein sequence ID" value="KAL1260969.1"/>
    <property type="molecule type" value="Genomic_DNA"/>
</dbReference>